<dbReference type="Proteomes" id="UP001207468">
    <property type="component" value="Unassembled WGS sequence"/>
</dbReference>
<keyword evidence="2" id="KW-1185">Reference proteome</keyword>
<name>A0ACC0UPA7_9AGAM</name>
<comment type="caution">
    <text evidence="1">The sequence shown here is derived from an EMBL/GenBank/DDBJ whole genome shotgun (WGS) entry which is preliminary data.</text>
</comment>
<evidence type="ECO:0000313" key="2">
    <source>
        <dbReference type="Proteomes" id="UP001207468"/>
    </source>
</evidence>
<proteinExistence type="predicted"/>
<evidence type="ECO:0000313" key="1">
    <source>
        <dbReference type="EMBL" id="KAI9513337.1"/>
    </source>
</evidence>
<gene>
    <name evidence="1" type="ORF">F5148DRAFT_1273263</name>
</gene>
<dbReference type="EMBL" id="JAGFNK010000002">
    <property type="protein sequence ID" value="KAI9513337.1"/>
    <property type="molecule type" value="Genomic_DNA"/>
</dbReference>
<reference evidence="1" key="1">
    <citation type="submission" date="2021-03" db="EMBL/GenBank/DDBJ databases">
        <title>Evolutionary priming and transition to the ectomycorrhizal habit in an iconic lineage of mushroom-forming fungi: is preadaptation a requirement?</title>
        <authorList>
            <consortium name="DOE Joint Genome Institute"/>
            <person name="Looney B.P."/>
            <person name="Miyauchi S."/>
            <person name="Morin E."/>
            <person name="Drula E."/>
            <person name="Courty P.E."/>
            <person name="Chicoki N."/>
            <person name="Fauchery L."/>
            <person name="Kohler A."/>
            <person name="Kuo A."/>
            <person name="LaButti K."/>
            <person name="Pangilinan J."/>
            <person name="Lipzen A."/>
            <person name="Riley R."/>
            <person name="Andreopoulos W."/>
            <person name="He G."/>
            <person name="Johnson J."/>
            <person name="Barry K.W."/>
            <person name="Grigoriev I.V."/>
            <person name="Nagy L."/>
            <person name="Hibbett D."/>
            <person name="Henrissat B."/>
            <person name="Matheny P.B."/>
            <person name="Labbe J."/>
            <person name="Martin A.F."/>
        </authorList>
    </citation>
    <scope>NUCLEOTIDE SEQUENCE</scope>
    <source>
        <strain evidence="1">BPL698</strain>
    </source>
</reference>
<accession>A0ACC0UPA7</accession>
<organism evidence="1 2">
    <name type="scientific">Russula earlei</name>
    <dbReference type="NCBI Taxonomy" id="71964"/>
    <lineage>
        <taxon>Eukaryota</taxon>
        <taxon>Fungi</taxon>
        <taxon>Dikarya</taxon>
        <taxon>Basidiomycota</taxon>
        <taxon>Agaricomycotina</taxon>
        <taxon>Agaricomycetes</taxon>
        <taxon>Russulales</taxon>
        <taxon>Russulaceae</taxon>
        <taxon>Russula</taxon>
    </lineage>
</organism>
<sequence>MFSSASGILLILSLCLVMIASATPTDVQQSWSTPSTNRLRVPVTLGVMSRCPDALLCETLFDNVIPRVAEKINLSLAYVAKFNESDPDFGVTCMHGPGECAGDVQQLCVAKHTPMRTWWEFVMCQNYQGRNQIGEPNVAFKCARTAKIDWEGSGVGQCVGLDGSGTGYEGVRLLHDSVGVVKSLGITKSCSVVIDGEKVCVHDGTWKDCENGHQVKDFVNQIEAAYDRLNGLS</sequence>
<protein>
    <submittedName>
        <fullName evidence="1">Uncharacterized protein</fullName>
    </submittedName>
</protein>